<reference evidence="5" key="1">
    <citation type="journal article" date="2020" name="mSystems">
        <title>Genome- and Community-Level Interaction Insights into Carbon Utilization and Element Cycling Functions of Hydrothermarchaeota in Hydrothermal Sediment.</title>
        <authorList>
            <person name="Zhou Z."/>
            <person name="Liu Y."/>
            <person name="Xu W."/>
            <person name="Pan J."/>
            <person name="Luo Z.H."/>
            <person name="Li M."/>
        </authorList>
    </citation>
    <scope>NUCLEOTIDE SEQUENCE [LARGE SCALE GENOMIC DNA]</scope>
    <source>
        <strain evidence="5">SpSt-488</strain>
    </source>
</reference>
<dbReference type="Gene3D" id="2.120.10.30">
    <property type="entry name" value="TolB, C-terminal domain"/>
    <property type="match status" value="2"/>
</dbReference>
<comment type="similarity">
    <text evidence="2">Belongs to the TolB family.</text>
</comment>
<evidence type="ECO:0000256" key="2">
    <source>
        <dbReference type="ARBA" id="ARBA00009820"/>
    </source>
</evidence>
<gene>
    <name evidence="5" type="ORF">ENS41_06985</name>
</gene>
<keyword evidence="3" id="KW-0472">Membrane</keyword>
<dbReference type="Gene3D" id="2.40.160.50">
    <property type="entry name" value="membrane protein fhac: a member of the omp85/tpsb transporter family"/>
    <property type="match status" value="1"/>
</dbReference>
<dbReference type="GO" id="GO:0019867">
    <property type="term" value="C:outer membrane"/>
    <property type="evidence" value="ECO:0007669"/>
    <property type="project" value="InterPro"/>
</dbReference>
<comment type="caution">
    <text evidence="5">The sequence shown here is derived from an EMBL/GenBank/DDBJ whole genome shotgun (WGS) entry which is preliminary data.</text>
</comment>
<evidence type="ECO:0000256" key="3">
    <source>
        <dbReference type="ARBA" id="ARBA00023136"/>
    </source>
</evidence>
<dbReference type="InterPro" id="IPR000184">
    <property type="entry name" value="Bac_surfAg_D15"/>
</dbReference>
<dbReference type="InterPro" id="IPR011044">
    <property type="entry name" value="Quino_amine_DH_bsu"/>
</dbReference>
<dbReference type="AlphaFoldDB" id="A0A7C4CBW3"/>
<comment type="subcellular location">
    <subcellularLocation>
        <location evidence="1">Membrane</location>
    </subcellularLocation>
</comment>
<sequence length="949" mass="106142">MTFSPPQTRFPVNRHAVLVMTSIVVCVGVASGQFSTFGKNKVQTRDYQFRNYETEHFKVLYYPGGEALAEFAARAAEDHYRAISRDLQIELETKTPLLVYLSPGQFSETNVVTDLIEEGVGGFSELLKNRIVIPFNGSYSDLYHVIGHELAHVFEFKMFYRSRLASLLGAIGEFEVPLWIMEGFAEYQSGWANVSHETFMRDLMISGRLVPLDELNDTYGYLAYREGEAFFRYVDAKYGREKVYEFMHSLKSRRGLNAVFNQVFGMSQERFGREWEAWLKMRYWPQAVGLGRFDQICRRLTDHVKDGSVYNTAPAISPSGTQVAMISDRFEYVDCYLVSALDGEVKRRLVRGGRSGGFEGMHLLRPGLAWSPDEDMLALTTTAGGRDNVTLIDSRSGRVRRRIRGNLDAVYSPKFSPDGGRLVFVGVKNGFSDIYSVGVLGGEPERLTYDMYDDRDPVFSPGGDTVVFVSDRPDVGEAWVPGSYALWLRDKEGKLSRLTEPAGFVGYPVFSSGGDYLLYAAADSAQNIYVLSLSSGRVVKRTSFIGEVSHLSLSRDDRKLAFAYYSNVGWDIALMSDPLDKIPADTNSPAGYGFDTVAFEKTGLDFDKVKPVGFSLSLDYAAGAASYSPGAASGVSGTAHLRFSDILGNHQFGVYTDLYGDILNSNAILQYWLLPYRIDWGFTAFQLLDVPYYRPGAHLVQRVDRGLQVAASYPFDKFVRVEAMLTGYASEVAQLGYHGGWYLDTLYQQGVSYGAGAFVFDNTFWDSHGPARGVRMRLEASASMLSDRLFQQGYADVRNYLRLGRRFVLASMLQTAVGLGRDRDLFYLGGENVRGYDYGEFYDQPGPGVGVGSLELRYPFIDRLKLAFPLPLDIKGIRGVAFLDAGLVVRDGIRIWDSSNRRLDDLKLGVGAGVRIQLSVFYLKFDFGKPLSTTYDDGWKFIFGLGTDF</sequence>
<dbReference type="PANTHER" id="PTHR36842:SF1">
    <property type="entry name" value="PROTEIN TOLB"/>
    <property type="match status" value="1"/>
</dbReference>
<accession>A0A7C4CBW3</accession>
<evidence type="ECO:0000259" key="4">
    <source>
        <dbReference type="Pfam" id="PF01103"/>
    </source>
</evidence>
<evidence type="ECO:0000256" key="1">
    <source>
        <dbReference type="ARBA" id="ARBA00004370"/>
    </source>
</evidence>
<evidence type="ECO:0000313" key="5">
    <source>
        <dbReference type="EMBL" id="HGK28685.1"/>
    </source>
</evidence>
<dbReference type="EMBL" id="DSUT01000147">
    <property type="protein sequence ID" value="HGK28685.1"/>
    <property type="molecule type" value="Genomic_DNA"/>
</dbReference>
<dbReference type="Pfam" id="PF01103">
    <property type="entry name" value="Omp85"/>
    <property type="match status" value="1"/>
</dbReference>
<proteinExistence type="inferred from homology"/>
<protein>
    <recommendedName>
        <fullName evidence="4">Bacterial surface antigen (D15) domain-containing protein</fullName>
    </recommendedName>
</protein>
<name>A0A7C4CBW3_UNCW3</name>
<dbReference type="PANTHER" id="PTHR36842">
    <property type="entry name" value="PROTEIN TOLB HOMOLOG"/>
    <property type="match status" value="1"/>
</dbReference>
<feature type="domain" description="Bacterial surface antigen (D15)" evidence="4">
    <location>
        <begin position="770"/>
        <end position="949"/>
    </location>
</feature>
<dbReference type="Pfam" id="PF07676">
    <property type="entry name" value="PD40"/>
    <property type="match status" value="2"/>
</dbReference>
<dbReference type="InterPro" id="IPR011659">
    <property type="entry name" value="WD40"/>
</dbReference>
<dbReference type="SUPFAM" id="SSF50969">
    <property type="entry name" value="YVTN repeat-like/Quinoprotein amine dehydrogenase"/>
    <property type="match status" value="1"/>
</dbReference>
<dbReference type="InterPro" id="IPR011042">
    <property type="entry name" value="6-blade_b-propeller_TolB-like"/>
</dbReference>
<organism evidence="5">
    <name type="scientific">candidate division WOR-3 bacterium</name>
    <dbReference type="NCBI Taxonomy" id="2052148"/>
    <lineage>
        <taxon>Bacteria</taxon>
        <taxon>Bacteria division WOR-3</taxon>
    </lineage>
</organism>